<dbReference type="InterPro" id="IPR036116">
    <property type="entry name" value="FN3_sf"/>
</dbReference>
<feature type="region of interest" description="Disordered" evidence="1">
    <location>
        <begin position="1274"/>
        <end position="1318"/>
    </location>
</feature>
<reference evidence="5" key="1">
    <citation type="submission" date="2017-09" db="EMBL/GenBank/DDBJ databases">
        <title>Depth-based differentiation of microbial function through sediment-hosted aquifers and enrichment of novel symbionts in the deep terrestrial subsurface.</title>
        <authorList>
            <person name="Probst A.J."/>
            <person name="Ladd B."/>
            <person name="Jarett J.K."/>
            <person name="Geller-Mcgrath D.E."/>
            <person name="Sieber C.M.K."/>
            <person name="Emerson J.B."/>
            <person name="Anantharaman K."/>
            <person name="Thomas B.C."/>
            <person name="Malmstrom R."/>
            <person name="Stieglmeier M."/>
            <person name="Klingl A."/>
            <person name="Woyke T."/>
            <person name="Ryan C.M."/>
            <person name="Banfield J.F."/>
        </authorList>
    </citation>
    <scope>NUCLEOTIDE SEQUENCE [LARGE SCALE GENOMIC DNA]</scope>
</reference>
<keyword evidence="2" id="KW-0472">Membrane</keyword>
<dbReference type="InterPro" id="IPR057708">
    <property type="entry name" value="DUF7948"/>
</dbReference>
<dbReference type="PANTHER" id="PTHR35580">
    <property type="entry name" value="CELL SURFACE GLYCOPROTEIN (S-LAYER PROTEIN)-LIKE PROTEIN"/>
    <property type="match status" value="1"/>
</dbReference>
<dbReference type="InterPro" id="IPR013783">
    <property type="entry name" value="Ig-like_fold"/>
</dbReference>
<sequence length="1616" mass="176401">MTYFHTLKSKSDWIPIIANIIITGLFVFLIFSYNITKTPDKLKIDVDNTQSEVLNNIDADNKKTQSFFTKNEGQLENNDISFYYQGVNKNTYFKNNMLVYANTYANEIENKDDTIPLLPFEHPEINTHTTVYTTTFLNSNPLAEIQGDKQVDTSINYFVGSKDKWKSDVPGYTELNYTNLYNNIDATYRFTNTGIKSDFFVAHGGNPQDIIMQYDGVDSLSINDQGDLIIQTKDETFYNRKPISYQIINGQQIPVEVEYTLANNMVSYSVGEYDNNETLIIDPVMDYIVNSTFWGGAGSDYAQTITEDEDGNIYIAGTLTTNNMTMTTGTYDNTFGGVQDGFIAKFSHDLSQLLASTYIGGTNNESISNIAVRNNSVYIGGQTKSSDFPTTTLGYDISHTGDGNWDIFVTKLNTNLTMLEESTFLGGSGDEQFSAFLFNGDDALVVLENTTSIDFPTTTAAYEPTHSGGTYDGTISILNTNLQALDASTYIGGSGVDVVTDITIYNSEIIGVGITSGSFPTTTNAYDITYNGGAYDNIIFKMSVDLTTLNASTYLGGSGNDWAIFIDRNADGDIFLHGRTASTNFPTSTGAYDGSFNGGVYDSFVTILNNDLTSMIASTYIGGSDQENAWDILVNDDNSIIIFGDTKSTNFPTTENTYDTTHNGGTYDWFVSEFNSTLTSLTDSTFIGGNTAINDGDQVRQMIRSNDGTLYLTGYVASGFPIAQGGYQTTVSGNSDSAILCMYANPPITPEITASSTPTDGAGNIPITVDVNDADTLDISLTTFYKVGVCGGDTSGLTTSTLTETYSLSNTTGSETFSSASIGAHHIENISTLSGTNTIQIAWNSLSDVPDVEGNYCVFIKTNDGISDSSYASTTFTIDNISPTVPGALSVHTTSAGSVILNFGSASNDTNFSEYKIYYMIGSSGVSVTSGTDFTSSSDINLATPTFNSTTTTEITGLLPNTQYVFNIWSYDTYGNNTSSTSELTFYTLANVPTTLVASSTEQTSVTVTWNVNGNNTGTYYYVDNTTAGTNSGWTTSALWPSSGLACGNSYTFTAKAKNANGIETSATSANLSTENCNPKPSGCGASCPKPLAEPVDKFYIIINDGSANTSNKSITLKLNGGHDADMMVISEDQTFTNLAKEKYSAQKTWILSDEDGLKTIYAKFYNKDGTASATFSDSITLDTKTTIPPPTITMPKNNNTFTSLPIQITGKALPESNVSVTIDDTTYTTKSTKTGDFNVTILEILSTGTHSITISQTDQNGVTSEQKKYVINYTPSNENKNQETKSDKTADVGKQTEITTNQDISKQTKEENGSKTIQESLGAKNVVEQTKTLEEIQKIITKTQKQKAYLLVVTNQSTAFAQKQTNTIKSLPGENINILIRPNNDTHSITARLYKNDSATIDTEKNNLTSSKEKSVLDYLKKMFGVEIAHAKSQTQNKPSWIKGYKFIFDQNMNSFVGSIDLPELSAGSYKLVISVNEKDGSRTDITKQLSIQQKGTILSTGRCNNIKTVPHARIEVFHQNENKEFVSWPGNIFGQNNPTISNEIGNYSLQLPTGVYYLNIDTPRHEQKQTKIMILREDSIIAQDIVLQKQQSTFWYKTLDWIQKIVLGLDCVYN</sequence>
<dbReference type="Pfam" id="PF25778">
    <property type="entry name" value="DUF7948"/>
    <property type="match status" value="1"/>
</dbReference>
<gene>
    <name evidence="4" type="ORF">COX81_02480</name>
</gene>
<dbReference type="InterPro" id="IPR003961">
    <property type="entry name" value="FN3_dom"/>
</dbReference>
<dbReference type="SMART" id="SM00060">
    <property type="entry name" value="FN3"/>
    <property type="match status" value="2"/>
</dbReference>
<evidence type="ECO:0000259" key="3">
    <source>
        <dbReference type="PROSITE" id="PS50853"/>
    </source>
</evidence>
<dbReference type="Proteomes" id="UP000228568">
    <property type="component" value="Unassembled WGS sequence"/>
</dbReference>
<evidence type="ECO:0000256" key="2">
    <source>
        <dbReference type="SAM" id="Phobius"/>
    </source>
</evidence>
<dbReference type="InterPro" id="IPR052918">
    <property type="entry name" value="Motility_Chemotaxis_Reg"/>
</dbReference>
<keyword evidence="2" id="KW-0812">Transmembrane</keyword>
<evidence type="ECO:0000256" key="1">
    <source>
        <dbReference type="SAM" id="MobiDB-lite"/>
    </source>
</evidence>
<feature type="compositionally biased region" description="Polar residues" evidence="1">
    <location>
        <begin position="1297"/>
        <end position="1306"/>
    </location>
</feature>
<feature type="domain" description="Fibronectin type-III" evidence="3">
    <location>
        <begin position="885"/>
        <end position="991"/>
    </location>
</feature>
<feature type="transmembrane region" description="Helical" evidence="2">
    <location>
        <begin position="12"/>
        <end position="33"/>
    </location>
</feature>
<dbReference type="Gene3D" id="2.60.40.10">
    <property type="entry name" value="Immunoglobulins"/>
    <property type="match status" value="3"/>
</dbReference>
<comment type="caution">
    <text evidence="4">The sequence shown here is derived from an EMBL/GenBank/DDBJ whole genome shotgun (WGS) entry which is preliminary data.</text>
</comment>
<dbReference type="PROSITE" id="PS50853">
    <property type="entry name" value="FN3"/>
    <property type="match status" value="1"/>
</dbReference>
<organism evidence="4 5">
    <name type="scientific">Candidatus Magasanikbacteria bacterium CG_4_10_14_0_2_um_filter_37_12</name>
    <dbReference type="NCBI Taxonomy" id="1974637"/>
    <lineage>
        <taxon>Bacteria</taxon>
        <taxon>Candidatus Magasanikiibacteriota</taxon>
    </lineage>
</organism>
<dbReference type="SUPFAM" id="SSF49464">
    <property type="entry name" value="Carboxypeptidase regulatory domain-like"/>
    <property type="match status" value="1"/>
</dbReference>
<proteinExistence type="predicted"/>
<dbReference type="CDD" id="cd00063">
    <property type="entry name" value="FN3"/>
    <property type="match status" value="1"/>
</dbReference>
<feature type="compositionally biased region" description="Basic and acidic residues" evidence="1">
    <location>
        <begin position="1281"/>
        <end position="1292"/>
    </location>
</feature>
<dbReference type="PANTHER" id="PTHR35580:SF1">
    <property type="entry name" value="PHYTASE-LIKE DOMAIN-CONTAINING PROTEIN"/>
    <property type="match status" value="1"/>
</dbReference>
<dbReference type="SUPFAM" id="SSF49265">
    <property type="entry name" value="Fibronectin type III"/>
    <property type="match status" value="1"/>
</dbReference>
<protein>
    <recommendedName>
        <fullName evidence="3">Fibronectin type-III domain-containing protein</fullName>
    </recommendedName>
</protein>
<accession>A0A2M7V7X5</accession>
<dbReference type="InterPro" id="IPR008969">
    <property type="entry name" value="CarboxyPept-like_regulatory"/>
</dbReference>
<dbReference type="EMBL" id="PFPK01000029">
    <property type="protein sequence ID" value="PIZ94802.1"/>
    <property type="molecule type" value="Genomic_DNA"/>
</dbReference>
<evidence type="ECO:0000313" key="4">
    <source>
        <dbReference type="EMBL" id="PIZ94802.1"/>
    </source>
</evidence>
<name>A0A2M7V7X5_9BACT</name>
<evidence type="ECO:0000313" key="5">
    <source>
        <dbReference type="Proteomes" id="UP000228568"/>
    </source>
</evidence>
<keyword evidence="2" id="KW-1133">Transmembrane helix</keyword>